<dbReference type="Pfam" id="PF06081">
    <property type="entry name" value="ArAE_1"/>
    <property type="match status" value="1"/>
</dbReference>
<proteinExistence type="predicted"/>
<evidence type="ECO:0000256" key="3">
    <source>
        <dbReference type="ARBA" id="ARBA00022692"/>
    </source>
</evidence>
<dbReference type="EMBL" id="JBEGDP010000020">
    <property type="protein sequence ID" value="MEQ7848702.1"/>
    <property type="molecule type" value="Genomic_DNA"/>
</dbReference>
<keyword evidence="2" id="KW-1003">Cell membrane</keyword>
<evidence type="ECO:0000256" key="4">
    <source>
        <dbReference type="ARBA" id="ARBA00022989"/>
    </source>
</evidence>
<dbReference type="RefSeq" id="WP_349501981.1">
    <property type="nucleotide sequence ID" value="NZ_JBEFCX010000608.1"/>
</dbReference>
<sequence>MPGWTARARDPIFWNDVTQLAKTVLAAVLAWVLATSVFELPQSFLAPWAALLVVHATVYRTFSRGVRQVAAAVTGVLLAWATGNVLGLDTAAVVMVLALGLAIGALPWFGEESTAVAATALVVLTTGFSDNDGMLVSRLADTAIGIGVGLLVNLLVWPPLRRRTAVVALDRIDDAIGALLVDIGRGLTDGCSDEDVDDWIDRTRDLDGELDNAWSLVRQARESARMNPRRSAHELRDPRQWYSLLRRMEQAVAETRSMARTLGHETTCRDDWADPFRAGWVALLVAAGEAVKDADPEPLREVRSRLNVLVDQIGAQEPTPELWPVYGGLMINLRNILDAMDEVAAANPLGQPPLPLATVVRRRARVAAGGEAAE</sequence>
<reference evidence="7 8" key="1">
    <citation type="submission" date="2024-02" db="EMBL/GenBank/DDBJ databases">
        <title>Full genome sequence of Nocardioides kribbensis.</title>
        <authorList>
            <person name="Poletto B.L."/>
            <person name="Silva G."/>
            <person name="Galante D."/>
            <person name="Campos K.R."/>
            <person name="Santos M.B.N."/>
            <person name="Sacchi C.T."/>
        </authorList>
    </citation>
    <scope>NUCLEOTIDE SEQUENCE [LARGE SCALE GENOMIC DNA]</scope>
    <source>
        <strain evidence="7 8">O4R</strain>
    </source>
</reference>
<keyword evidence="8" id="KW-1185">Reference proteome</keyword>
<evidence type="ECO:0000256" key="6">
    <source>
        <dbReference type="SAM" id="Phobius"/>
    </source>
</evidence>
<evidence type="ECO:0000256" key="5">
    <source>
        <dbReference type="ARBA" id="ARBA00023136"/>
    </source>
</evidence>
<name>A0ABV1P1R9_9ACTN</name>
<organism evidence="7 8">
    <name type="scientific">Nocardioides kribbensis</name>
    <dbReference type="NCBI Taxonomy" id="305517"/>
    <lineage>
        <taxon>Bacteria</taxon>
        <taxon>Bacillati</taxon>
        <taxon>Actinomycetota</taxon>
        <taxon>Actinomycetes</taxon>
        <taxon>Propionibacteriales</taxon>
        <taxon>Nocardioidaceae</taxon>
        <taxon>Nocardioides</taxon>
    </lineage>
</organism>
<accession>A0ABV1P1R9</accession>
<feature type="transmembrane region" description="Helical" evidence="6">
    <location>
        <begin position="135"/>
        <end position="156"/>
    </location>
</feature>
<evidence type="ECO:0000313" key="8">
    <source>
        <dbReference type="Proteomes" id="UP001482520"/>
    </source>
</evidence>
<evidence type="ECO:0000256" key="2">
    <source>
        <dbReference type="ARBA" id="ARBA00022475"/>
    </source>
</evidence>
<feature type="transmembrane region" description="Helical" evidence="6">
    <location>
        <begin position="20"/>
        <end position="38"/>
    </location>
</feature>
<dbReference type="InterPro" id="IPR010343">
    <property type="entry name" value="ArAE_1"/>
</dbReference>
<gene>
    <name evidence="7" type="ORF">V6R90_15575</name>
</gene>
<comment type="subcellular location">
    <subcellularLocation>
        <location evidence="1">Cell membrane</location>
        <topology evidence="1">Multi-pass membrane protein</topology>
    </subcellularLocation>
</comment>
<keyword evidence="3 6" id="KW-0812">Transmembrane</keyword>
<feature type="transmembrane region" description="Helical" evidence="6">
    <location>
        <begin position="44"/>
        <end position="62"/>
    </location>
</feature>
<evidence type="ECO:0000256" key="1">
    <source>
        <dbReference type="ARBA" id="ARBA00004651"/>
    </source>
</evidence>
<protein>
    <submittedName>
        <fullName evidence="7">Aromatic acid exporter family protein</fullName>
    </submittedName>
</protein>
<evidence type="ECO:0000313" key="7">
    <source>
        <dbReference type="EMBL" id="MEQ7848702.1"/>
    </source>
</evidence>
<comment type="caution">
    <text evidence="7">The sequence shown here is derived from an EMBL/GenBank/DDBJ whole genome shotgun (WGS) entry which is preliminary data.</text>
</comment>
<dbReference type="Proteomes" id="UP001482520">
    <property type="component" value="Unassembled WGS sequence"/>
</dbReference>
<keyword evidence="4 6" id="KW-1133">Transmembrane helix</keyword>
<keyword evidence="5 6" id="KW-0472">Membrane</keyword>